<evidence type="ECO:0000256" key="5">
    <source>
        <dbReference type="ARBA" id="ARBA00023136"/>
    </source>
</evidence>
<dbReference type="PROSITE" id="PS00420">
    <property type="entry name" value="SRCR_1"/>
    <property type="match status" value="1"/>
</dbReference>
<evidence type="ECO:0000256" key="10">
    <source>
        <dbReference type="SAM" id="MobiDB-lite"/>
    </source>
</evidence>
<dbReference type="GO" id="GO:0016020">
    <property type="term" value="C:membrane"/>
    <property type="evidence" value="ECO:0007669"/>
    <property type="project" value="UniProtKB-SubCell"/>
</dbReference>
<dbReference type="EMBL" id="VZRS01010088">
    <property type="protein sequence ID" value="NWW64357.1"/>
    <property type="molecule type" value="Genomic_DNA"/>
</dbReference>
<comment type="caution">
    <text evidence="13">The sequence shown here is derived from an EMBL/GenBank/DDBJ whole genome shotgun (WGS) entry which is preliminary data.</text>
</comment>
<feature type="region of interest" description="Disordered" evidence="10">
    <location>
        <begin position="170"/>
        <end position="362"/>
    </location>
</feature>
<keyword evidence="3" id="KW-0735">Signal-anchor</keyword>
<dbReference type="SMART" id="SM00202">
    <property type="entry name" value="SR"/>
    <property type="match status" value="1"/>
</dbReference>
<dbReference type="GO" id="GO:0030198">
    <property type="term" value="P:extracellular matrix organization"/>
    <property type="evidence" value="ECO:0007669"/>
    <property type="project" value="TreeGrafter"/>
</dbReference>
<dbReference type="SUPFAM" id="SSF56487">
    <property type="entry name" value="SRCR-like"/>
    <property type="match status" value="1"/>
</dbReference>
<dbReference type="InterPro" id="IPR001190">
    <property type="entry name" value="SRCR"/>
</dbReference>
<feature type="compositionally biased region" description="Low complexity" evidence="10">
    <location>
        <begin position="233"/>
        <end position="251"/>
    </location>
</feature>
<dbReference type="GO" id="GO:0005594">
    <property type="term" value="C:collagen type IX trimer"/>
    <property type="evidence" value="ECO:0007669"/>
    <property type="project" value="TreeGrafter"/>
</dbReference>
<evidence type="ECO:0000313" key="14">
    <source>
        <dbReference type="Proteomes" id="UP000542689"/>
    </source>
</evidence>
<dbReference type="FunFam" id="3.10.250.10:FF:000011">
    <property type="entry name" value="Scavenger receptor class A member 5"/>
    <property type="match status" value="1"/>
</dbReference>
<feature type="non-terminal residue" evidence="13">
    <location>
        <position position="487"/>
    </location>
</feature>
<evidence type="ECO:0000256" key="11">
    <source>
        <dbReference type="SAM" id="Phobius"/>
    </source>
</evidence>
<dbReference type="GO" id="GO:0030020">
    <property type="term" value="F:extracellular matrix structural constituent conferring tensile strength"/>
    <property type="evidence" value="ECO:0007669"/>
    <property type="project" value="TreeGrafter"/>
</dbReference>
<dbReference type="InterPro" id="IPR036772">
    <property type="entry name" value="SRCR-like_dom_sf"/>
</dbReference>
<comment type="subcellular location">
    <subcellularLocation>
        <location evidence="1">Membrane</location>
        <topology evidence="1">Single-pass type II membrane protein</topology>
    </subcellularLocation>
</comment>
<feature type="domain" description="SRCR" evidence="12">
    <location>
        <begin position="392"/>
        <end position="487"/>
    </location>
</feature>
<dbReference type="InterPro" id="IPR008160">
    <property type="entry name" value="Collagen"/>
</dbReference>
<gene>
    <name evidence="13" type="primary">Marco</name>
    <name evidence="13" type="ORF">IFRKOW_R08901</name>
</gene>
<evidence type="ECO:0000256" key="8">
    <source>
        <dbReference type="ARBA" id="ARBA00023180"/>
    </source>
</evidence>
<organism evidence="13 14">
    <name type="scientific">Ifrita kowaldi</name>
    <name type="common">blue-capped ifrita</name>
    <dbReference type="NCBI Taxonomy" id="461245"/>
    <lineage>
        <taxon>Eukaryota</taxon>
        <taxon>Metazoa</taxon>
        <taxon>Chordata</taxon>
        <taxon>Craniata</taxon>
        <taxon>Vertebrata</taxon>
        <taxon>Euteleostomi</taxon>
        <taxon>Archelosauria</taxon>
        <taxon>Archosauria</taxon>
        <taxon>Dinosauria</taxon>
        <taxon>Saurischia</taxon>
        <taxon>Theropoda</taxon>
        <taxon>Coelurosauria</taxon>
        <taxon>Aves</taxon>
        <taxon>Neognathae</taxon>
        <taxon>Neoaves</taxon>
        <taxon>Telluraves</taxon>
        <taxon>Australaves</taxon>
        <taxon>Passeriformes</taxon>
        <taxon>Corvoidea</taxon>
        <taxon>Cinclosomatidae</taxon>
        <taxon>Ifrita</taxon>
    </lineage>
</organism>
<feature type="transmembrane region" description="Helical" evidence="11">
    <location>
        <begin position="55"/>
        <end position="74"/>
    </location>
</feature>
<dbReference type="GO" id="GO:0005615">
    <property type="term" value="C:extracellular space"/>
    <property type="evidence" value="ECO:0007669"/>
    <property type="project" value="TreeGrafter"/>
</dbReference>
<keyword evidence="6 9" id="KW-1015">Disulfide bond</keyword>
<dbReference type="Pfam" id="PF00530">
    <property type="entry name" value="SRCR"/>
    <property type="match status" value="1"/>
</dbReference>
<keyword evidence="2 11" id="KW-0812">Transmembrane</keyword>
<dbReference type="InterPro" id="IPR050149">
    <property type="entry name" value="Collagen_superfamily"/>
</dbReference>
<evidence type="ECO:0000256" key="7">
    <source>
        <dbReference type="ARBA" id="ARBA00023170"/>
    </source>
</evidence>
<evidence type="ECO:0000256" key="4">
    <source>
        <dbReference type="ARBA" id="ARBA00022989"/>
    </source>
</evidence>
<dbReference type="PROSITE" id="PS50287">
    <property type="entry name" value="SRCR_2"/>
    <property type="match status" value="1"/>
</dbReference>
<comment type="caution">
    <text evidence="9">Lacks conserved residue(s) required for the propagation of feature annotation.</text>
</comment>
<keyword evidence="5 11" id="KW-0472">Membrane</keyword>
<evidence type="ECO:0000256" key="6">
    <source>
        <dbReference type="ARBA" id="ARBA00023157"/>
    </source>
</evidence>
<evidence type="ECO:0000256" key="2">
    <source>
        <dbReference type="ARBA" id="ARBA00022692"/>
    </source>
</evidence>
<name>A0A7K6PTH6_9CORV</name>
<evidence type="ECO:0000259" key="12">
    <source>
        <dbReference type="PROSITE" id="PS50287"/>
    </source>
</evidence>
<feature type="compositionally biased region" description="Basic and acidic residues" evidence="10">
    <location>
        <begin position="281"/>
        <end position="290"/>
    </location>
</feature>
<sequence>MKTKDKYGEDGNSSDMNSFGVSEKIGFASASTTTFQISEPRSQKKASTCCVRTALSIYLLLLTVGQGLLMYKVFKMQREIVKLQEQNASYTEEFLKSSFDSNLALARSSTGKSFLMRHEENWRRSLEEQITIIKSNNANLMMRMNNITQVAGMALHLIYVFSIPGLRGPPGTKGDQGVHGPQGEKGSKGAPGPAGPSGDPGVKGEKGEIGLAGPQGQKGDMGKKGDPGPQGPVGPQGQHGVPGLPGYDGNPGKPGPPGPKGEAGAAGQLGPPGSPGLDGRPGQKGEKGDQGPRGSPGIQGTAGLKGTQGEQGIAGPPGQKGAKGDQGPPGAPGPVGQKGSKGDYGTKGLKGEPGLKGARGESGYPGKALRYRVCGADGAFGYRTVVGLSNFVRIVGGDRRGRVEIFHKGSWGTICDDGWTTREASVVCRMLGFNRAVTSFTAPAGTGQIWLDDVNCKGSEITITDCSKRDWGAHNCNHNEDAGVECI</sequence>
<dbReference type="PRINTS" id="PR00258">
    <property type="entry name" value="SPERACTRCPTR"/>
</dbReference>
<evidence type="ECO:0000256" key="3">
    <source>
        <dbReference type="ARBA" id="ARBA00022968"/>
    </source>
</evidence>
<dbReference type="PANTHER" id="PTHR24023">
    <property type="entry name" value="COLLAGEN ALPHA"/>
    <property type="match status" value="1"/>
</dbReference>
<feature type="compositionally biased region" description="Low complexity" evidence="10">
    <location>
        <begin position="188"/>
        <end position="200"/>
    </location>
</feature>
<keyword evidence="14" id="KW-1185">Reference proteome</keyword>
<dbReference type="PANTHER" id="PTHR24023:SF1116">
    <property type="entry name" value="MACROPHAGE RECEPTOR WITH COLLAGENOUS STRUCTURE"/>
    <property type="match status" value="1"/>
</dbReference>
<dbReference type="Proteomes" id="UP000542689">
    <property type="component" value="Unassembled WGS sequence"/>
</dbReference>
<reference evidence="13 14" key="1">
    <citation type="submission" date="2019-09" db="EMBL/GenBank/DDBJ databases">
        <title>Bird 10,000 Genomes (B10K) Project - Family phase.</title>
        <authorList>
            <person name="Zhang G."/>
        </authorList>
    </citation>
    <scope>NUCLEOTIDE SEQUENCE [LARGE SCALE GENOMIC DNA]</scope>
    <source>
        <strain evidence="13">B10K-DU-029-41</strain>
        <tissue evidence="13">Liver</tissue>
    </source>
</reference>
<dbReference type="Pfam" id="PF01391">
    <property type="entry name" value="Collagen"/>
    <property type="match status" value="2"/>
</dbReference>
<dbReference type="AlphaFoldDB" id="A0A7K6PTH6"/>
<feature type="disulfide bond" evidence="9">
    <location>
        <begin position="456"/>
        <end position="466"/>
    </location>
</feature>
<feature type="compositionally biased region" description="Low complexity" evidence="10">
    <location>
        <begin position="313"/>
        <end position="338"/>
    </location>
</feature>
<evidence type="ECO:0000313" key="13">
    <source>
        <dbReference type="EMBL" id="NWW64357.1"/>
    </source>
</evidence>
<protein>
    <submittedName>
        <fullName evidence="13">MARCO protein</fullName>
    </submittedName>
</protein>
<dbReference type="Gene3D" id="3.10.250.10">
    <property type="entry name" value="SRCR-like domain"/>
    <property type="match status" value="1"/>
</dbReference>
<keyword evidence="7" id="KW-0675">Receptor</keyword>
<evidence type="ECO:0000256" key="1">
    <source>
        <dbReference type="ARBA" id="ARBA00004606"/>
    </source>
</evidence>
<evidence type="ECO:0000256" key="9">
    <source>
        <dbReference type="PROSITE-ProRule" id="PRU00196"/>
    </source>
</evidence>
<keyword evidence="8" id="KW-0325">Glycoprotein</keyword>
<keyword evidence="4 11" id="KW-1133">Transmembrane helix</keyword>
<accession>A0A7K6PTH6</accession>
<proteinExistence type="predicted"/>
<feature type="non-terminal residue" evidence="13">
    <location>
        <position position="1"/>
    </location>
</feature>